<comment type="caution">
    <text evidence="3">The sequence shown here is derived from an EMBL/GenBank/DDBJ whole genome shotgun (WGS) entry which is preliminary data.</text>
</comment>
<gene>
    <name evidence="2" type="ORF">ENT99_01675</name>
    <name evidence="3" type="ORF">ENU30_02730</name>
</gene>
<organism evidence="3">
    <name type="scientific">Ignisphaera aggregans</name>
    <dbReference type="NCBI Taxonomy" id="334771"/>
    <lineage>
        <taxon>Archaea</taxon>
        <taxon>Thermoproteota</taxon>
        <taxon>Thermoprotei</taxon>
        <taxon>Desulfurococcales</taxon>
        <taxon>Desulfurococcaceae</taxon>
        <taxon>Ignisphaera</taxon>
    </lineage>
</organism>
<evidence type="ECO:0000256" key="1">
    <source>
        <dbReference type="SAM" id="Phobius"/>
    </source>
</evidence>
<proteinExistence type="predicted"/>
<sequence length="349" mass="39113">MNIRMKNIYSVAGMYLLMFLVLYTLSSSLGYMHAYNNDVEGDFSVVWYSKNILHYDEFYVVTPNFAEDMSLIYGKNIICKSLSIAISSLGVYAFHTVVNGSEQYIHIEGGIIKVQLTNIDTREIIMDEFPVPGLYAIYISIIPSVIWIRDPTTGITTRMWQVSLHVEGYGSEDIRKTYNISNVLPVVEALTLNSITYRSTNAINNYVTIHIEYLSHPHNVLIVFAPSEDKPWTVTLTSVITKTTSVISPVTITSTLETTVTSTKEIERHVFTTSMVTVTVTTPITTTIEKTITTIERTTSTIETVIEKSTTITHVVERGYSIYTLIGVSAISVVISITLVLLLTFKKLV</sequence>
<dbReference type="EMBL" id="DTBZ01000063">
    <property type="protein sequence ID" value="HGQ17886.1"/>
    <property type="molecule type" value="Genomic_DNA"/>
</dbReference>
<evidence type="ECO:0000313" key="3">
    <source>
        <dbReference type="EMBL" id="HGQ17886.1"/>
    </source>
</evidence>
<dbReference type="AlphaFoldDB" id="A0A7J3JP78"/>
<keyword evidence="1" id="KW-0472">Membrane</keyword>
<name>A0A7J3JP78_9CREN</name>
<keyword evidence="1" id="KW-0812">Transmembrane</keyword>
<protein>
    <submittedName>
        <fullName evidence="3">Uncharacterized protein</fullName>
    </submittedName>
</protein>
<accession>A0A7J3JP78</accession>
<evidence type="ECO:0000313" key="2">
    <source>
        <dbReference type="EMBL" id="HFQ78398.1"/>
    </source>
</evidence>
<feature type="transmembrane region" description="Helical" evidence="1">
    <location>
        <begin position="320"/>
        <end position="345"/>
    </location>
</feature>
<dbReference type="EMBL" id="DTAU01000038">
    <property type="protein sequence ID" value="HFQ78398.1"/>
    <property type="molecule type" value="Genomic_DNA"/>
</dbReference>
<reference evidence="3" key="1">
    <citation type="journal article" date="2020" name="mSystems">
        <title>Genome- and Community-Level Interaction Insights into Carbon Utilization and Element Cycling Functions of Hydrothermarchaeota in Hydrothermal Sediment.</title>
        <authorList>
            <person name="Zhou Z."/>
            <person name="Liu Y."/>
            <person name="Xu W."/>
            <person name="Pan J."/>
            <person name="Luo Z.H."/>
            <person name="Li M."/>
        </authorList>
    </citation>
    <scope>NUCLEOTIDE SEQUENCE [LARGE SCALE GENOMIC DNA]</scope>
    <source>
        <strain evidence="2">SpSt-629</strain>
        <strain evidence="3">SpSt-657</strain>
    </source>
</reference>
<keyword evidence="1" id="KW-1133">Transmembrane helix</keyword>